<dbReference type="Ensembl" id="ENSTRUT00000013335.3">
    <property type="protein sequence ID" value="ENSTRUP00000013274.3"/>
    <property type="gene ID" value="ENSTRUG00000031530.1"/>
</dbReference>
<dbReference type="Proteomes" id="UP000005226">
    <property type="component" value="Chromosome 1"/>
</dbReference>
<dbReference type="eggNOG" id="KOG0504">
    <property type="taxonomic scope" value="Eukaryota"/>
</dbReference>
<dbReference type="SMART" id="SM00248">
    <property type="entry name" value="ANK"/>
    <property type="match status" value="4"/>
</dbReference>
<keyword evidence="2 3" id="KW-0040">ANK repeat</keyword>
<organism evidence="4 5">
    <name type="scientific">Takifugu rubripes</name>
    <name type="common">Japanese pufferfish</name>
    <name type="synonym">Fugu rubripes</name>
    <dbReference type="NCBI Taxonomy" id="31033"/>
    <lineage>
        <taxon>Eukaryota</taxon>
        <taxon>Metazoa</taxon>
        <taxon>Chordata</taxon>
        <taxon>Craniata</taxon>
        <taxon>Vertebrata</taxon>
        <taxon>Euteleostomi</taxon>
        <taxon>Actinopterygii</taxon>
        <taxon>Neopterygii</taxon>
        <taxon>Teleostei</taxon>
        <taxon>Neoteleostei</taxon>
        <taxon>Acanthomorphata</taxon>
        <taxon>Eupercaria</taxon>
        <taxon>Tetraodontiformes</taxon>
        <taxon>Tetradontoidea</taxon>
        <taxon>Tetraodontidae</taxon>
        <taxon>Takifugu</taxon>
    </lineage>
</organism>
<protein>
    <submittedName>
        <fullName evidence="4">Ankyrin repeat domain 1b (cardiac muscle)</fullName>
    </submittedName>
</protein>
<name>H2SLI8_TAKRU</name>
<dbReference type="SUPFAM" id="SSF48403">
    <property type="entry name" value="Ankyrin repeat"/>
    <property type="match status" value="1"/>
</dbReference>
<dbReference type="Pfam" id="PF12796">
    <property type="entry name" value="Ank_2"/>
    <property type="match status" value="2"/>
</dbReference>
<feature type="repeat" description="ANK" evidence="3">
    <location>
        <begin position="126"/>
        <end position="158"/>
    </location>
</feature>
<dbReference type="InterPro" id="IPR036770">
    <property type="entry name" value="Ankyrin_rpt-contain_sf"/>
</dbReference>
<dbReference type="PROSITE" id="PS50088">
    <property type="entry name" value="ANK_REPEAT"/>
    <property type="match status" value="4"/>
</dbReference>
<evidence type="ECO:0000313" key="5">
    <source>
        <dbReference type="Proteomes" id="UP000005226"/>
    </source>
</evidence>
<feature type="repeat" description="ANK" evidence="3">
    <location>
        <begin position="226"/>
        <end position="258"/>
    </location>
</feature>
<reference evidence="4" key="2">
    <citation type="submission" date="2025-08" db="UniProtKB">
        <authorList>
            <consortium name="Ensembl"/>
        </authorList>
    </citation>
    <scope>IDENTIFICATION</scope>
</reference>
<keyword evidence="1" id="KW-0677">Repeat</keyword>
<sequence length="285" mass="31808">MSLILHKDKVHVCHQQGGNGGYELSVSQEKQDTRSSEHANFRFCLVLVQTDKAGRVILETTSDLQNLLILRQSKREQKCAVRRADAPPVPYYVDEEDFWKACDRNDLLVINRYLSTGGDVDACDAFERTGLHRACSHGNTGAVARLIEAGANIINSRDKLWSTCVHAACRGGHLSVLQLLLDHGADITAADKLKSSPLHVSVRTGHLRCVEFLIHNGASVNTQDREGDTPLHDAVRQSRLKIIQLLLLHGADTRVTNQKGRRPLDDVLEWQNETKTLLDEQADRK</sequence>
<dbReference type="PANTHER" id="PTHR24171:SF8">
    <property type="entry name" value="BRCA1-ASSOCIATED RING DOMAIN PROTEIN 1"/>
    <property type="match status" value="1"/>
</dbReference>
<gene>
    <name evidence="4" type="primary">LOC101073502</name>
</gene>
<dbReference type="InParanoid" id="H2SLI8"/>
<keyword evidence="5" id="KW-1185">Reference proteome</keyword>
<proteinExistence type="predicted"/>
<dbReference type="PANTHER" id="PTHR24171">
    <property type="entry name" value="ANKYRIN REPEAT DOMAIN-CONTAINING PROTEIN 39-RELATED"/>
    <property type="match status" value="1"/>
</dbReference>
<dbReference type="Gene3D" id="1.25.40.20">
    <property type="entry name" value="Ankyrin repeat-containing domain"/>
    <property type="match status" value="2"/>
</dbReference>
<accession>H2SLI8</accession>
<dbReference type="InterPro" id="IPR002110">
    <property type="entry name" value="Ankyrin_rpt"/>
</dbReference>
<evidence type="ECO:0000256" key="1">
    <source>
        <dbReference type="ARBA" id="ARBA00022737"/>
    </source>
</evidence>
<dbReference type="OMA" id="DSACEWQ"/>
<feature type="repeat" description="ANK" evidence="3">
    <location>
        <begin position="193"/>
        <end position="225"/>
    </location>
</feature>
<evidence type="ECO:0000256" key="2">
    <source>
        <dbReference type="ARBA" id="ARBA00023043"/>
    </source>
</evidence>
<reference evidence="4" key="3">
    <citation type="submission" date="2025-09" db="UniProtKB">
        <authorList>
            <consortium name="Ensembl"/>
        </authorList>
    </citation>
    <scope>IDENTIFICATION</scope>
</reference>
<evidence type="ECO:0000256" key="3">
    <source>
        <dbReference type="PROSITE-ProRule" id="PRU00023"/>
    </source>
</evidence>
<dbReference type="STRING" id="31033.ENSTRUP00000013274"/>
<feature type="repeat" description="ANK" evidence="3">
    <location>
        <begin position="160"/>
        <end position="192"/>
    </location>
</feature>
<reference evidence="4 5" key="1">
    <citation type="journal article" date="2011" name="Genome Biol. Evol.">
        <title>Integration of the genetic map and genome assembly of fugu facilitates insights into distinct features of genome evolution in teleosts and mammals.</title>
        <authorList>
            <person name="Kai W."/>
            <person name="Kikuchi K."/>
            <person name="Tohari S."/>
            <person name="Chew A.K."/>
            <person name="Tay A."/>
            <person name="Fujiwara A."/>
            <person name="Hosoya S."/>
            <person name="Suetake H."/>
            <person name="Naruse K."/>
            <person name="Brenner S."/>
            <person name="Suzuki Y."/>
            <person name="Venkatesh B."/>
        </authorList>
    </citation>
    <scope>NUCLEOTIDE SEQUENCE [LARGE SCALE GENOMIC DNA]</scope>
</reference>
<evidence type="ECO:0000313" key="4">
    <source>
        <dbReference type="Ensembl" id="ENSTRUP00000013274.3"/>
    </source>
</evidence>
<dbReference type="GeneTree" id="ENSGT00940000153956"/>
<dbReference type="AlphaFoldDB" id="H2SLI8"/>
<dbReference type="PROSITE" id="PS50297">
    <property type="entry name" value="ANK_REP_REGION"/>
    <property type="match status" value="4"/>
</dbReference>